<dbReference type="InterPro" id="IPR000835">
    <property type="entry name" value="HTH_MarR-typ"/>
</dbReference>
<dbReference type="PANTHER" id="PTHR33164:SF101">
    <property type="entry name" value="TRANSCRIPTIONAL REPRESSOR MPRA"/>
    <property type="match status" value="1"/>
</dbReference>
<accession>A0ABW3SZ28</accession>
<comment type="caution">
    <text evidence="2">The sequence shown here is derived from an EMBL/GenBank/DDBJ whole genome shotgun (WGS) entry which is preliminary data.</text>
</comment>
<dbReference type="InterPro" id="IPR036388">
    <property type="entry name" value="WH-like_DNA-bd_sf"/>
</dbReference>
<dbReference type="PANTHER" id="PTHR33164">
    <property type="entry name" value="TRANSCRIPTIONAL REGULATOR, MARR FAMILY"/>
    <property type="match status" value="1"/>
</dbReference>
<dbReference type="RefSeq" id="WP_377352845.1">
    <property type="nucleotide sequence ID" value="NZ_JBHTLQ010000008.1"/>
</dbReference>
<dbReference type="InterPro" id="IPR036390">
    <property type="entry name" value="WH_DNA-bd_sf"/>
</dbReference>
<dbReference type="PROSITE" id="PS50995">
    <property type="entry name" value="HTH_MARR_2"/>
    <property type="match status" value="1"/>
</dbReference>
<dbReference type="SMART" id="SM00347">
    <property type="entry name" value="HTH_MARR"/>
    <property type="match status" value="1"/>
</dbReference>
<evidence type="ECO:0000313" key="3">
    <source>
        <dbReference type="Proteomes" id="UP001597216"/>
    </source>
</evidence>
<dbReference type="InterPro" id="IPR039422">
    <property type="entry name" value="MarR/SlyA-like"/>
</dbReference>
<dbReference type="SUPFAM" id="SSF46785">
    <property type="entry name" value="Winged helix' DNA-binding domain"/>
    <property type="match status" value="1"/>
</dbReference>
<gene>
    <name evidence="2" type="ORF">ACFQ27_05095</name>
</gene>
<proteinExistence type="predicted"/>
<dbReference type="Pfam" id="PF12802">
    <property type="entry name" value="MarR_2"/>
    <property type="match status" value="1"/>
</dbReference>
<keyword evidence="3" id="KW-1185">Reference proteome</keyword>
<sequence>MSEDVNARLGFDAGMEGRAGPHLSAAVCFRLIQALARRQRAAMDRALEDAGVTTQQAALLTTIGPGGAPSLSEAAAALQTSYQNIKQLAAALERKGLLETRRDPADRRIQRLAQSPTCAAFWASRDPDDYAAVGGMFQALSPDELGELQALLAKLFNSPPHPAG</sequence>
<evidence type="ECO:0000313" key="2">
    <source>
        <dbReference type="EMBL" id="MFD1189948.1"/>
    </source>
</evidence>
<feature type="domain" description="HTH marR-type" evidence="1">
    <location>
        <begin position="25"/>
        <end position="157"/>
    </location>
</feature>
<evidence type="ECO:0000259" key="1">
    <source>
        <dbReference type="PROSITE" id="PS50995"/>
    </source>
</evidence>
<name>A0ABW3SZ28_9CAUL</name>
<protein>
    <submittedName>
        <fullName evidence="2">MarR family winged helix-turn-helix transcriptional regulator</fullName>
    </submittedName>
</protein>
<reference evidence="3" key="1">
    <citation type="journal article" date="2019" name="Int. J. Syst. Evol. Microbiol.">
        <title>The Global Catalogue of Microorganisms (GCM) 10K type strain sequencing project: providing services to taxonomists for standard genome sequencing and annotation.</title>
        <authorList>
            <consortium name="The Broad Institute Genomics Platform"/>
            <consortium name="The Broad Institute Genome Sequencing Center for Infectious Disease"/>
            <person name="Wu L."/>
            <person name="Ma J."/>
        </authorList>
    </citation>
    <scope>NUCLEOTIDE SEQUENCE [LARGE SCALE GENOMIC DNA]</scope>
    <source>
        <strain evidence="3">CCUG 55074</strain>
    </source>
</reference>
<dbReference type="Gene3D" id="1.10.10.10">
    <property type="entry name" value="Winged helix-like DNA-binding domain superfamily/Winged helix DNA-binding domain"/>
    <property type="match status" value="1"/>
</dbReference>
<dbReference type="EMBL" id="JBHTLQ010000008">
    <property type="protein sequence ID" value="MFD1189948.1"/>
    <property type="molecule type" value="Genomic_DNA"/>
</dbReference>
<organism evidence="2 3">
    <name type="scientific">Phenylobacterium conjunctum</name>
    <dbReference type="NCBI Taxonomy" id="1298959"/>
    <lineage>
        <taxon>Bacteria</taxon>
        <taxon>Pseudomonadati</taxon>
        <taxon>Pseudomonadota</taxon>
        <taxon>Alphaproteobacteria</taxon>
        <taxon>Caulobacterales</taxon>
        <taxon>Caulobacteraceae</taxon>
        <taxon>Phenylobacterium</taxon>
    </lineage>
</organism>
<dbReference type="Proteomes" id="UP001597216">
    <property type="component" value="Unassembled WGS sequence"/>
</dbReference>